<name>A0A7G9L1Z1_9SPHN</name>
<feature type="domain" description="DAGKc" evidence="1">
    <location>
        <begin position="4"/>
        <end position="132"/>
    </location>
</feature>
<dbReference type="GO" id="GO:0016301">
    <property type="term" value="F:kinase activity"/>
    <property type="evidence" value="ECO:0007669"/>
    <property type="project" value="UniProtKB-KW"/>
</dbReference>
<dbReference type="InterPro" id="IPR045540">
    <property type="entry name" value="YegS/DAGK_C"/>
</dbReference>
<keyword evidence="3" id="KW-1185">Reference proteome</keyword>
<dbReference type="GO" id="GO:0008929">
    <property type="term" value="F:methylglyoxal synthase activity"/>
    <property type="evidence" value="ECO:0007669"/>
    <property type="project" value="InterPro"/>
</dbReference>
<dbReference type="SMART" id="SM00046">
    <property type="entry name" value="DAGKc"/>
    <property type="match status" value="1"/>
</dbReference>
<keyword evidence="2" id="KW-0808">Transferase</keyword>
<dbReference type="Gene3D" id="2.60.200.40">
    <property type="match status" value="1"/>
</dbReference>
<dbReference type="PANTHER" id="PTHR30492:SF0">
    <property type="entry name" value="METHYLGLYOXAL SYNTHASE"/>
    <property type="match status" value="1"/>
</dbReference>
<evidence type="ECO:0000313" key="2">
    <source>
        <dbReference type="EMBL" id="QNM82640.1"/>
    </source>
</evidence>
<dbReference type="KEGG" id="ssau:H8M03_11675"/>
<keyword evidence="2" id="KW-0418">Kinase</keyword>
<dbReference type="PROSITE" id="PS50146">
    <property type="entry name" value="DAGK"/>
    <property type="match status" value="1"/>
</dbReference>
<dbReference type="InterPro" id="IPR001206">
    <property type="entry name" value="Diacylglycerol_kinase_cat_dom"/>
</dbReference>
<dbReference type="EMBL" id="CP060697">
    <property type="protein sequence ID" value="QNM82640.1"/>
    <property type="molecule type" value="Genomic_DNA"/>
</dbReference>
<sequence length="310" mass="32853">MPQPLPKQAILIVNAMSRRGADVFDDAVAKLTAAGVDLIDSHAVKKPEDMDPIVKKAIASAPMVIIGGGDGSLSSNVDHFVGKGTVFAVLPLGTANSFAKTLGIGDNLDAAVDAIANGVRRRIDLGMIDDNYFANAAALGLSPLIADTVPHNLKKYLGMFGYMLWAARVAFKFRPFRLRVTMEDGSVHSAWATEARIANGSHHGGVQLVEGAEIDSGEIVIQAVTGKSLWGLSWSWFTTLLHMSAKDLTTTEWSGKKILLEARPRQKISVDGEIEAKTPVTVRVAGACIEVAAPSPDSAADQPSRSSAAR</sequence>
<dbReference type="Proteomes" id="UP000515861">
    <property type="component" value="Chromosome"/>
</dbReference>
<dbReference type="Pfam" id="PF00781">
    <property type="entry name" value="DAGK_cat"/>
    <property type="match status" value="1"/>
</dbReference>
<dbReference type="SUPFAM" id="SSF111331">
    <property type="entry name" value="NAD kinase/diacylglycerol kinase-like"/>
    <property type="match status" value="1"/>
</dbReference>
<dbReference type="GO" id="GO:0005829">
    <property type="term" value="C:cytosol"/>
    <property type="evidence" value="ECO:0007669"/>
    <property type="project" value="TreeGrafter"/>
</dbReference>
<dbReference type="GO" id="GO:0019242">
    <property type="term" value="P:methylglyoxal biosynthetic process"/>
    <property type="evidence" value="ECO:0007669"/>
    <property type="project" value="InterPro"/>
</dbReference>
<dbReference type="AlphaFoldDB" id="A0A7G9L1Z1"/>
<dbReference type="InterPro" id="IPR004363">
    <property type="entry name" value="Methylgl_synth"/>
</dbReference>
<organism evidence="2 3">
    <name type="scientific">Sphingomonas sabuli</name>
    <dbReference type="NCBI Taxonomy" id="2764186"/>
    <lineage>
        <taxon>Bacteria</taxon>
        <taxon>Pseudomonadati</taxon>
        <taxon>Pseudomonadota</taxon>
        <taxon>Alphaproteobacteria</taxon>
        <taxon>Sphingomonadales</taxon>
        <taxon>Sphingomonadaceae</taxon>
        <taxon>Sphingomonas</taxon>
    </lineage>
</organism>
<dbReference type="InterPro" id="IPR017438">
    <property type="entry name" value="ATP-NAD_kinase_N"/>
</dbReference>
<protein>
    <submittedName>
        <fullName evidence="2">Diacylglycerol kinase</fullName>
    </submittedName>
</protein>
<reference evidence="2 3" key="1">
    <citation type="submission" date="2020-08" db="EMBL/GenBank/DDBJ databases">
        <title>Sphingomonas sp. sand1-3 16S ribosomal RNA gene Genome sequencing and assembly.</title>
        <authorList>
            <person name="Kang M."/>
        </authorList>
    </citation>
    <scope>NUCLEOTIDE SEQUENCE [LARGE SCALE GENOMIC DNA]</scope>
    <source>
        <strain evidence="3">sand1-3</strain>
    </source>
</reference>
<evidence type="ECO:0000259" key="1">
    <source>
        <dbReference type="PROSITE" id="PS50146"/>
    </source>
</evidence>
<dbReference type="InterPro" id="IPR016064">
    <property type="entry name" value="NAD/diacylglycerol_kinase_sf"/>
</dbReference>
<dbReference type="PANTHER" id="PTHR30492">
    <property type="entry name" value="METHYLGLYOXAL SYNTHASE"/>
    <property type="match status" value="1"/>
</dbReference>
<dbReference type="Pfam" id="PF19279">
    <property type="entry name" value="YegS_C"/>
    <property type="match status" value="1"/>
</dbReference>
<proteinExistence type="predicted"/>
<evidence type="ECO:0000313" key="3">
    <source>
        <dbReference type="Proteomes" id="UP000515861"/>
    </source>
</evidence>
<accession>A0A7G9L1Z1</accession>
<gene>
    <name evidence="2" type="ORF">H8M03_11675</name>
</gene>
<dbReference type="RefSeq" id="WP_187479595.1">
    <property type="nucleotide sequence ID" value="NZ_CP060697.1"/>
</dbReference>
<dbReference type="Gene3D" id="3.40.50.10330">
    <property type="entry name" value="Probable inorganic polyphosphate/atp-NAD kinase, domain 1"/>
    <property type="match status" value="1"/>
</dbReference>